<evidence type="ECO:0000256" key="2">
    <source>
        <dbReference type="ARBA" id="ARBA00022679"/>
    </source>
</evidence>
<dbReference type="GO" id="GO:0005737">
    <property type="term" value="C:cytoplasm"/>
    <property type="evidence" value="ECO:0007669"/>
    <property type="project" value="TreeGrafter"/>
</dbReference>
<dbReference type="Pfam" id="PF06220">
    <property type="entry name" value="zf-U1"/>
    <property type="match status" value="1"/>
</dbReference>
<dbReference type="Pfam" id="PF04690">
    <property type="entry name" value="YABBY"/>
    <property type="match status" value="1"/>
</dbReference>
<dbReference type="Proteomes" id="UP000289340">
    <property type="component" value="Chromosome 11"/>
</dbReference>
<dbReference type="AlphaFoldDB" id="A0A445I266"/>
<dbReference type="Gene3D" id="3.30.160.60">
    <property type="entry name" value="Classic Zinc Finger"/>
    <property type="match status" value="1"/>
</dbReference>
<dbReference type="EC" id="2.1.1.-" evidence="7"/>
<dbReference type="GO" id="GO:0008168">
    <property type="term" value="F:methyltransferase activity"/>
    <property type="evidence" value="ECO:0007669"/>
    <property type="project" value="UniProtKB-UniRule"/>
</dbReference>
<keyword evidence="1 7" id="KW-0489">Methyltransferase</keyword>
<evidence type="ECO:0000256" key="6">
    <source>
        <dbReference type="ARBA" id="ARBA00023180"/>
    </source>
</evidence>
<keyword evidence="11" id="KW-1185">Reference proteome</keyword>
<evidence type="ECO:0000256" key="1">
    <source>
        <dbReference type="ARBA" id="ARBA00022603"/>
    </source>
</evidence>
<comment type="caution">
    <text evidence="10">The sequence shown here is derived from an EMBL/GenBank/DDBJ whole genome shotgun (WGS) entry which is preliminary data.</text>
</comment>
<dbReference type="SUPFAM" id="SSF57667">
    <property type="entry name" value="beta-beta-alpha zinc fingers"/>
    <property type="match status" value="1"/>
</dbReference>
<organism evidence="10 11">
    <name type="scientific">Glycine soja</name>
    <name type="common">Wild soybean</name>
    <dbReference type="NCBI Taxonomy" id="3848"/>
    <lineage>
        <taxon>Eukaryota</taxon>
        <taxon>Viridiplantae</taxon>
        <taxon>Streptophyta</taxon>
        <taxon>Embryophyta</taxon>
        <taxon>Tracheophyta</taxon>
        <taxon>Spermatophyta</taxon>
        <taxon>Magnoliopsida</taxon>
        <taxon>eudicotyledons</taxon>
        <taxon>Gunneridae</taxon>
        <taxon>Pentapetalae</taxon>
        <taxon>rosids</taxon>
        <taxon>fabids</taxon>
        <taxon>Fabales</taxon>
        <taxon>Fabaceae</taxon>
        <taxon>Papilionoideae</taxon>
        <taxon>50 kb inversion clade</taxon>
        <taxon>NPAAA clade</taxon>
        <taxon>indigoferoid/millettioid clade</taxon>
        <taxon>Phaseoleae</taxon>
        <taxon>Glycine</taxon>
        <taxon>Glycine subgen. Soja</taxon>
    </lineage>
</organism>
<feature type="domain" description="YABBY protein C-terminal" evidence="8">
    <location>
        <begin position="76"/>
        <end position="117"/>
    </location>
</feature>
<protein>
    <recommendedName>
        <fullName evidence="7">Methyltransferase</fullName>
        <ecNumber evidence="7">2.1.1.-</ecNumber>
    </recommendedName>
</protein>
<keyword evidence="6 7" id="KW-0325">Glycoprotein</keyword>
<dbReference type="PANTHER" id="PTHR10108">
    <property type="entry name" value="SAM-DEPENDENT METHYLTRANSFERASE"/>
    <property type="match status" value="1"/>
</dbReference>
<dbReference type="GO" id="GO:0016020">
    <property type="term" value="C:membrane"/>
    <property type="evidence" value="ECO:0007669"/>
    <property type="project" value="UniProtKB-SubCell"/>
</dbReference>
<dbReference type="InterPro" id="IPR036910">
    <property type="entry name" value="HMG_box_dom_sf"/>
</dbReference>
<reference evidence="10 11" key="1">
    <citation type="submission" date="2018-09" db="EMBL/GenBank/DDBJ databases">
        <title>A high-quality reference genome of wild soybean provides a powerful tool to mine soybean genomes.</title>
        <authorList>
            <person name="Xie M."/>
            <person name="Chung C.Y.L."/>
            <person name="Li M.-W."/>
            <person name="Wong F.-L."/>
            <person name="Chan T.-F."/>
            <person name="Lam H.-M."/>
        </authorList>
    </citation>
    <scope>NUCLEOTIDE SEQUENCE [LARGE SCALE GENOMIC DNA]</scope>
    <source>
        <strain evidence="11">cv. W05</strain>
        <tissue evidence="10">Hypocotyl of etiolated seedlings</tissue>
    </source>
</reference>
<keyword evidence="2 7" id="KW-0808">Transferase</keyword>
<dbReference type="InterPro" id="IPR056775">
    <property type="entry name" value="YABBY_C"/>
</dbReference>
<evidence type="ECO:0000256" key="4">
    <source>
        <dbReference type="ARBA" id="ARBA00022771"/>
    </source>
</evidence>
<keyword evidence="3" id="KW-0479">Metal-binding</keyword>
<evidence type="ECO:0000256" key="5">
    <source>
        <dbReference type="ARBA" id="ARBA00022833"/>
    </source>
</evidence>
<comment type="subcellular location">
    <subcellularLocation>
        <location evidence="7">Membrane</location>
        <topology evidence="7">Single-pass type II membrane protein</topology>
    </subcellularLocation>
</comment>
<comment type="similarity">
    <text evidence="7">Belongs to the methyltransferase superfamily.</text>
</comment>
<keyword evidence="4" id="KW-0863">Zinc-finger</keyword>
<keyword evidence="7" id="KW-0812">Transmembrane</keyword>
<accession>A0A445I266</accession>
<evidence type="ECO:0000259" key="8">
    <source>
        <dbReference type="Pfam" id="PF04690"/>
    </source>
</evidence>
<dbReference type="InterPro" id="IPR004159">
    <property type="entry name" value="Put_SAM_MeTrfase"/>
</dbReference>
<feature type="domain" description="U1-C C2H2-type zinc finger" evidence="9">
    <location>
        <begin position="1"/>
        <end position="19"/>
    </location>
</feature>
<dbReference type="SUPFAM" id="SSF47095">
    <property type="entry name" value="HMG-box"/>
    <property type="match status" value="1"/>
</dbReference>
<dbReference type="PANTHER" id="PTHR10108:SF1161">
    <property type="entry name" value="METHYLTRANSFERASE"/>
    <property type="match status" value="1"/>
</dbReference>
<gene>
    <name evidence="10" type="ORF">D0Y65_030110</name>
</gene>
<evidence type="ECO:0000313" key="11">
    <source>
        <dbReference type="Proteomes" id="UP000289340"/>
    </source>
</evidence>
<dbReference type="InterPro" id="IPR036236">
    <property type="entry name" value="Znf_C2H2_sf"/>
</dbReference>
<dbReference type="GO" id="GO:0032259">
    <property type="term" value="P:methylation"/>
    <property type="evidence" value="ECO:0007669"/>
    <property type="project" value="UniProtKB-KW"/>
</dbReference>
<name>A0A445I266_GLYSO</name>
<evidence type="ECO:0000256" key="7">
    <source>
        <dbReference type="RuleBase" id="RU366043"/>
    </source>
</evidence>
<evidence type="ECO:0000259" key="9">
    <source>
        <dbReference type="Pfam" id="PF06220"/>
    </source>
</evidence>
<proteinExistence type="inferred from homology"/>
<dbReference type="EMBL" id="QZWG01000011">
    <property type="protein sequence ID" value="RZB80221.1"/>
    <property type="molecule type" value="Genomic_DNA"/>
</dbReference>
<evidence type="ECO:0000256" key="3">
    <source>
        <dbReference type="ARBA" id="ARBA00022723"/>
    </source>
</evidence>
<dbReference type="CDD" id="cd00084">
    <property type="entry name" value="HMG-box_SF"/>
    <property type="match status" value="1"/>
</dbReference>
<dbReference type="GO" id="GO:0008270">
    <property type="term" value="F:zinc ion binding"/>
    <property type="evidence" value="ECO:0007669"/>
    <property type="project" value="UniProtKB-KW"/>
</dbReference>
<dbReference type="InterPro" id="IPR013085">
    <property type="entry name" value="U1-CZ_Znf_C2H2"/>
</dbReference>
<keyword evidence="7" id="KW-0735">Signal-anchor</keyword>
<keyword evidence="5" id="KW-0862">Zinc</keyword>
<evidence type="ECO:0000313" key="10">
    <source>
        <dbReference type="EMBL" id="RZB80221.1"/>
    </source>
</evidence>
<sequence length="396" mass="45723">MPRYYCDYCDTYLTHDSVSCFPHRVPSWFKTELGPNIAFSFNTTAKTLTQSSFTIPPKSIVQNRGSNRTFELESATEKRHRVPSAYNRFIKEEIQRIKASNPDISHREAFSSAAKNCNEDINHYFRRKNSYPPPLCGKGYDVKSPYYREWQNYIGRTHSSRWISIKERETWPSRDHLNKKKLAIFGLQSNKFAKDSKSWKAAVQIYWSLLSPLIFSDHPKKPGDKNPPPPYNKLRNVLDMNAHVGGFNYAMLQAEKSIWVMNVVPLIGLNYLSLIQHRARESLHYDGTKIETSIEQKPKPKTVAKPIVAELAQRTLEVFPPQTQGSHPFLQSLIIVGKLLTSPLIMQSFIYHILAELEEGFLVDIMMPSMLNWVLGGNRKHLDPIFLCFAHRLSFM</sequence>